<evidence type="ECO:0000313" key="2">
    <source>
        <dbReference type="EMBL" id="KAG2613154.1"/>
    </source>
</evidence>
<keyword evidence="3" id="KW-1185">Reference proteome</keyword>
<dbReference type="EMBL" id="CM029043">
    <property type="protein sequence ID" value="KAG2613154.1"/>
    <property type="molecule type" value="Genomic_DNA"/>
</dbReference>
<dbReference type="PANTHER" id="PTHR33116">
    <property type="entry name" value="REVERSE TRANSCRIPTASE ZINC-BINDING DOMAIN-CONTAINING PROTEIN-RELATED-RELATED"/>
    <property type="match status" value="1"/>
</dbReference>
<organism evidence="2 3">
    <name type="scientific">Panicum virgatum</name>
    <name type="common">Blackwell switchgrass</name>
    <dbReference type="NCBI Taxonomy" id="38727"/>
    <lineage>
        <taxon>Eukaryota</taxon>
        <taxon>Viridiplantae</taxon>
        <taxon>Streptophyta</taxon>
        <taxon>Embryophyta</taxon>
        <taxon>Tracheophyta</taxon>
        <taxon>Spermatophyta</taxon>
        <taxon>Magnoliopsida</taxon>
        <taxon>Liliopsida</taxon>
        <taxon>Poales</taxon>
        <taxon>Poaceae</taxon>
        <taxon>PACMAD clade</taxon>
        <taxon>Panicoideae</taxon>
        <taxon>Panicodae</taxon>
        <taxon>Paniceae</taxon>
        <taxon>Panicinae</taxon>
        <taxon>Panicum</taxon>
        <taxon>Panicum sect. Hiantes</taxon>
    </lineage>
</organism>
<dbReference type="InterPro" id="IPR026960">
    <property type="entry name" value="RVT-Znf"/>
</dbReference>
<gene>
    <name evidence="2" type="ORF">PVAP13_4KG338288</name>
</gene>
<proteinExistence type="predicted"/>
<name>A0A8T0TWU5_PANVG</name>
<dbReference type="AlphaFoldDB" id="A0A8T0TWU5"/>
<dbReference type="PANTHER" id="PTHR33116:SF87">
    <property type="entry name" value="OS01G0158850 PROTEIN"/>
    <property type="match status" value="1"/>
</dbReference>
<feature type="domain" description="Reverse transcriptase zinc-binding" evidence="1">
    <location>
        <begin position="112"/>
        <end position="188"/>
    </location>
</feature>
<comment type="caution">
    <text evidence="2">The sequence shown here is derived from an EMBL/GenBank/DDBJ whole genome shotgun (WGS) entry which is preliminary data.</text>
</comment>
<dbReference type="Proteomes" id="UP000823388">
    <property type="component" value="Chromosome 4K"/>
</dbReference>
<protein>
    <recommendedName>
        <fullName evidence="1">Reverse transcriptase zinc-binding domain-containing protein</fullName>
    </recommendedName>
</protein>
<accession>A0A8T0TWU5</accession>
<dbReference type="Pfam" id="PF13966">
    <property type="entry name" value="zf-RVT"/>
    <property type="match status" value="1"/>
</dbReference>
<sequence>MAKLHQKLFAAATTITVGNGSRTSFWHCGWFRGQRPIDFAPNLFMISRKKSRMLGDALRNNNWIKDLNFHHPGFSLLHLREFVDLWKATQTISLNSETQDEITWKFLVDGNYSARSAYNAQFIGSTITNFDTLICKIFSWLAVQNRLWIADRLQARGWPNQSACPLCRCQPETAMHLLAGCRFTRKIWSSISKWLAIPTVHPREWTQQDGDLHEWWTAMARAACNSRKGVCSLIMLISWEIWKERNARIFDRKEATSNNVFFKVRDDLGSWVLAGAKDLATLAGRT</sequence>
<reference evidence="2" key="1">
    <citation type="submission" date="2020-05" db="EMBL/GenBank/DDBJ databases">
        <title>WGS assembly of Panicum virgatum.</title>
        <authorList>
            <person name="Lovell J.T."/>
            <person name="Jenkins J."/>
            <person name="Shu S."/>
            <person name="Juenger T.E."/>
            <person name="Schmutz J."/>
        </authorList>
    </citation>
    <scope>NUCLEOTIDE SEQUENCE</scope>
    <source>
        <strain evidence="2">AP13</strain>
    </source>
</reference>
<evidence type="ECO:0000259" key="1">
    <source>
        <dbReference type="Pfam" id="PF13966"/>
    </source>
</evidence>
<evidence type="ECO:0000313" key="3">
    <source>
        <dbReference type="Proteomes" id="UP000823388"/>
    </source>
</evidence>